<keyword evidence="1" id="KW-0812">Transmembrane</keyword>
<dbReference type="EMBL" id="JRUN01000036">
    <property type="protein sequence ID" value="KHD84963.1"/>
    <property type="molecule type" value="Genomic_DNA"/>
</dbReference>
<proteinExistence type="predicted"/>
<protein>
    <submittedName>
        <fullName evidence="2">Uncharacterized protein</fullName>
    </submittedName>
</protein>
<evidence type="ECO:0000313" key="4">
    <source>
        <dbReference type="Proteomes" id="UP000030588"/>
    </source>
</evidence>
<dbReference type="RefSeq" id="WP_025727078.1">
    <property type="nucleotide sequence ID" value="NZ_JAAIWK010000004.1"/>
</dbReference>
<organism evidence="2 4">
    <name type="scientific">Heyndrickxia ginsengihumi</name>
    <dbReference type="NCBI Taxonomy" id="363870"/>
    <lineage>
        <taxon>Bacteria</taxon>
        <taxon>Bacillati</taxon>
        <taxon>Bacillota</taxon>
        <taxon>Bacilli</taxon>
        <taxon>Bacillales</taxon>
        <taxon>Bacillaceae</taxon>
        <taxon>Heyndrickxia</taxon>
    </lineage>
</organism>
<feature type="transmembrane region" description="Helical" evidence="1">
    <location>
        <begin position="119"/>
        <end position="142"/>
    </location>
</feature>
<keyword evidence="1" id="KW-0472">Membrane</keyword>
<feature type="transmembrane region" description="Helical" evidence="1">
    <location>
        <begin position="60"/>
        <end position="84"/>
    </location>
</feature>
<evidence type="ECO:0000313" key="3">
    <source>
        <dbReference type="EMBL" id="NEY19270.1"/>
    </source>
</evidence>
<dbReference type="STRING" id="363870.NG54_12190"/>
<gene>
    <name evidence="3" type="ORF">G4D61_04720</name>
    <name evidence="2" type="ORF">NG54_12190</name>
</gene>
<dbReference type="NCBIfam" id="NF041644">
    <property type="entry name" value="CBO0543_fam"/>
    <property type="match status" value="1"/>
</dbReference>
<name>A0A0A6VBU5_9BACI</name>
<sequence>MNYPSFDEVLQVRELLIGTVRSHWVNDNITSWKWWFLLLSATLPWLLWNHFRDRTRSIELLCYGLMWAVISIILDLIGVNAIFWGYPNKVLPMMLPFFPADLTVIPVTFMFVYQLSTNFTAYIISTVIAAGCFSFIIEPIFIKLKLLTLNNWNHAFSFVGFVLISFFIYGIVNLLKEH</sequence>
<feature type="transmembrane region" description="Helical" evidence="1">
    <location>
        <begin position="154"/>
        <end position="175"/>
    </location>
</feature>
<reference evidence="3 5" key="2">
    <citation type="submission" date="2020-02" db="EMBL/GenBank/DDBJ databases">
        <authorList>
            <person name="Feng H."/>
        </authorList>
    </citation>
    <scope>NUCLEOTIDE SEQUENCE [LARGE SCALE GENOMIC DNA]</scope>
    <source>
        <strain evidence="3 5">Gsoil 114</strain>
    </source>
</reference>
<dbReference type="OrthoDB" id="1679483at2"/>
<dbReference type="Proteomes" id="UP000030588">
    <property type="component" value="Unassembled WGS sequence"/>
</dbReference>
<dbReference type="AlphaFoldDB" id="A0A0A6VBU5"/>
<dbReference type="EMBL" id="JAAIWK010000004">
    <property type="protein sequence ID" value="NEY19270.1"/>
    <property type="molecule type" value="Genomic_DNA"/>
</dbReference>
<evidence type="ECO:0000313" key="2">
    <source>
        <dbReference type="EMBL" id="KHD84963.1"/>
    </source>
</evidence>
<dbReference type="InterPro" id="IPR048147">
    <property type="entry name" value="CBO0543-like"/>
</dbReference>
<accession>A0A0A6VBU5</accession>
<keyword evidence="1" id="KW-1133">Transmembrane helix</keyword>
<dbReference type="Proteomes" id="UP000476934">
    <property type="component" value="Unassembled WGS sequence"/>
</dbReference>
<keyword evidence="5" id="KW-1185">Reference proteome</keyword>
<evidence type="ECO:0000313" key="5">
    <source>
        <dbReference type="Proteomes" id="UP000476934"/>
    </source>
</evidence>
<comment type="caution">
    <text evidence="2">The sequence shown here is derived from an EMBL/GenBank/DDBJ whole genome shotgun (WGS) entry which is preliminary data.</text>
</comment>
<reference evidence="3 5" key="3">
    <citation type="submission" date="2020-03" db="EMBL/GenBank/DDBJ databases">
        <title>Bacillus aquiflavi sp. nov., isolated from yellow water of strong flavor Chinese baijiu in Yibin region of China.</title>
        <authorList>
            <person name="Xie J."/>
        </authorList>
    </citation>
    <scope>NUCLEOTIDE SEQUENCE [LARGE SCALE GENOMIC DNA]</scope>
    <source>
        <strain evidence="3 5">Gsoil 114</strain>
    </source>
</reference>
<feature type="transmembrane region" description="Helical" evidence="1">
    <location>
        <begin position="90"/>
        <end position="112"/>
    </location>
</feature>
<evidence type="ECO:0000256" key="1">
    <source>
        <dbReference type="SAM" id="Phobius"/>
    </source>
</evidence>
<reference evidence="2 4" key="1">
    <citation type="submission" date="2014-10" db="EMBL/GenBank/DDBJ databases">
        <title>Draft genome of phytase producing Bacillus ginsengihumi strain M2.11.</title>
        <authorList>
            <person name="Toymentseva A."/>
            <person name="Boulygina E.A."/>
            <person name="Kazakov S.V."/>
            <person name="Kayumov I."/>
            <person name="Suleimanova A.D."/>
            <person name="Mardanova A.M."/>
            <person name="Maria S.N."/>
            <person name="Sergey M.Y."/>
            <person name="Sharipova M.R."/>
        </authorList>
    </citation>
    <scope>NUCLEOTIDE SEQUENCE [LARGE SCALE GENOMIC DNA]</scope>
    <source>
        <strain evidence="2 4">M2.11</strain>
    </source>
</reference>
<feature type="transmembrane region" description="Helical" evidence="1">
    <location>
        <begin position="32"/>
        <end position="48"/>
    </location>
</feature>